<keyword evidence="3" id="KW-1133">Transmembrane helix</keyword>
<feature type="transmembrane region" description="Helical" evidence="3">
    <location>
        <begin position="34"/>
        <end position="53"/>
    </location>
</feature>
<accession>B9RP34</accession>
<dbReference type="eggNOG" id="KOG4551">
    <property type="taxonomic scope" value="Eukaryota"/>
</dbReference>
<dbReference type="GO" id="GO:0000506">
    <property type="term" value="C:glycosylphosphatidylinositol-N-acetylglucosaminyltransferase (GPI-GnT) complex"/>
    <property type="evidence" value="ECO:0007669"/>
    <property type="project" value="InterPro"/>
</dbReference>
<evidence type="ECO:0000259" key="4">
    <source>
        <dbReference type="Pfam" id="PF10181"/>
    </source>
</evidence>
<keyword evidence="6" id="KW-1185">Reference proteome</keyword>
<evidence type="ECO:0000313" key="6">
    <source>
        <dbReference type="Proteomes" id="UP000008311"/>
    </source>
</evidence>
<comment type="pathway">
    <text evidence="1">Glycolipid biosynthesis; glycosylphosphatidylinositol-anchor biosynthesis.</text>
</comment>
<dbReference type="InterPro" id="IPR044215">
    <property type="entry name" value="PIG-H"/>
</dbReference>
<feature type="transmembrane region" description="Helical" evidence="3">
    <location>
        <begin position="59"/>
        <end position="81"/>
    </location>
</feature>
<dbReference type="Pfam" id="PF10181">
    <property type="entry name" value="PIG-H"/>
    <property type="match status" value="1"/>
</dbReference>
<dbReference type="STRING" id="3988.B9RP34"/>
<protein>
    <recommendedName>
        <fullName evidence="4">Phosphatidylinositol N-acetylglucosaminyltransferase subunit H conserved domain-containing protein</fullName>
    </recommendedName>
</protein>
<dbReference type="InterPro" id="IPR019328">
    <property type="entry name" value="PIGH-H_dom"/>
</dbReference>
<keyword evidence="3" id="KW-0812">Transmembrane</keyword>
<name>B9RP34_RICCO</name>
<dbReference type="InParanoid" id="B9RP34"/>
<dbReference type="UniPathway" id="UPA00196"/>
<dbReference type="EMBL" id="EQ973791">
    <property type="protein sequence ID" value="EEF46952.1"/>
    <property type="molecule type" value="Genomic_DNA"/>
</dbReference>
<evidence type="ECO:0000256" key="1">
    <source>
        <dbReference type="ARBA" id="ARBA00004687"/>
    </source>
</evidence>
<reference evidence="6" key="1">
    <citation type="journal article" date="2010" name="Nat. Biotechnol.">
        <title>Draft genome sequence of the oilseed species Ricinus communis.</title>
        <authorList>
            <person name="Chan A.P."/>
            <person name="Crabtree J."/>
            <person name="Zhao Q."/>
            <person name="Lorenzi H."/>
            <person name="Orvis J."/>
            <person name="Puiu D."/>
            <person name="Melake-Berhan A."/>
            <person name="Jones K.M."/>
            <person name="Redman J."/>
            <person name="Chen G."/>
            <person name="Cahoon E.B."/>
            <person name="Gedil M."/>
            <person name="Stanke M."/>
            <person name="Haas B.J."/>
            <person name="Wortman J.R."/>
            <person name="Fraser-Liggett C.M."/>
            <person name="Ravel J."/>
            <person name="Rabinowicz P.D."/>
        </authorList>
    </citation>
    <scope>NUCLEOTIDE SEQUENCE [LARGE SCALE GENOMIC DNA]</scope>
    <source>
        <strain evidence="6">cv. Hale</strain>
    </source>
</reference>
<dbReference type="Proteomes" id="UP000008311">
    <property type="component" value="Unassembled WGS sequence"/>
</dbReference>
<gene>
    <name evidence="5" type="ORF">RCOM_0923880</name>
</gene>
<evidence type="ECO:0000256" key="2">
    <source>
        <dbReference type="ARBA" id="ARBA00009610"/>
    </source>
</evidence>
<proteinExistence type="inferred from homology"/>
<comment type="similarity">
    <text evidence="2">Belongs to the PIGH family.</text>
</comment>
<dbReference type="GO" id="GO:0006506">
    <property type="term" value="P:GPI anchor biosynthetic process"/>
    <property type="evidence" value="ECO:0007669"/>
    <property type="project" value="UniProtKB-UniPathway"/>
</dbReference>
<sequence>MSIANRRYTYIHDCKLPSKAINTHHIIVRKSRRIVCLLGFVLLTNTSFLFLFKDISITILLWSSFFINAILVKLMFLMPVVKESVIVMPAFGVQLETHYMSGRIDRLFVPIGKILKPVLLECITLVHCYWSLSLILHGETELMLVFRELRPPVKMLVPIWKALCSASGSKENWDTSTEDG</sequence>
<dbReference type="AlphaFoldDB" id="B9RP34"/>
<organism evidence="5 6">
    <name type="scientific">Ricinus communis</name>
    <name type="common">Castor bean</name>
    <dbReference type="NCBI Taxonomy" id="3988"/>
    <lineage>
        <taxon>Eukaryota</taxon>
        <taxon>Viridiplantae</taxon>
        <taxon>Streptophyta</taxon>
        <taxon>Embryophyta</taxon>
        <taxon>Tracheophyta</taxon>
        <taxon>Spermatophyta</taxon>
        <taxon>Magnoliopsida</taxon>
        <taxon>eudicotyledons</taxon>
        <taxon>Gunneridae</taxon>
        <taxon>Pentapetalae</taxon>
        <taxon>rosids</taxon>
        <taxon>fabids</taxon>
        <taxon>Malpighiales</taxon>
        <taxon>Euphorbiaceae</taxon>
        <taxon>Acalyphoideae</taxon>
        <taxon>Acalypheae</taxon>
        <taxon>Ricinus</taxon>
    </lineage>
</organism>
<evidence type="ECO:0000256" key="3">
    <source>
        <dbReference type="SAM" id="Phobius"/>
    </source>
</evidence>
<keyword evidence="3" id="KW-0472">Membrane</keyword>
<evidence type="ECO:0000313" key="5">
    <source>
        <dbReference type="EMBL" id="EEF46952.1"/>
    </source>
</evidence>
<dbReference type="PANTHER" id="PTHR15231">
    <property type="entry name" value="PHOSPHATIDYLINOSITOL N-ACETYLGLUCOSAMINYLTRANSFERASE SUBUNIT H"/>
    <property type="match status" value="1"/>
</dbReference>
<feature type="domain" description="Phosphatidylinositol N-acetylglucosaminyltransferase subunit H conserved" evidence="4">
    <location>
        <begin position="84"/>
        <end position="146"/>
    </location>
</feature>
<dbReference type="FunCoup" id="B9RP34">
    <property type="interactions" value="1756"/>
</dbReference>
<dbReference type="PANTHER" id="PTHR15231:SF1">
    <property type="entry name" value="PHOSPHATIDYLINOSITOL N-ACETYLGLUCOSAMINYLTRANSFERASE SUBUNIT H"/>
    <property type="match status" value="1"/>
</dbReference>